<dbReference type="Pfam" id="PF02493">
    <property type="entry name" value="MORN"/>
    <property type="match status" value="5"/>
</dbReference>
<keyword evidence="1" id="KW-0677">Repeat</keyword>
<reference evidence="3 4" key="2">
    <citation type="submission" date="2016-08" db="EMBL/GenBank/DDBJ databases">
        <title>Pervasive Adenine N6-methylation of Active Genes in Fungi.</title>
        <authorList>
            <consortium name="DOE Joint Genome Institute"/>
            <person name="Mondo S.J."/>
            <person name="Dannebaum R.O."/>
            <person name="Kuo R.C."/>
            <person name="Labutti K."/>
            <person name="Haridas S."/>
            <person name="Kuo A."/>
            <person name="Salamov A."/>
            <person name="Ahrendt S.R."/>
            <person name="Lipzen A."/>
            <person name="Sullivan W."/>
            <person name="Andreopoulos W.B."/>
            <person name="Clum A."/>
            <person name="Lindquist E."/>
            <person name="Daum C."/>
            <person name="Ramamoorthy G.K."/>
            <person name="Gryganskyi A."/>
            <person name="Culley D."/>
            <person name="Magnuson J.K."/>
            <person name="James T.Y."/>
            <person name="O'Malley M.A."/>
            <person name="Stajich J.E."/>
            <person name="Spatafora J.W."/>
            <person name="Visel A."/>
            <person name="Grigoriev I.V."/>
        </authorList>
    </citation>
    <scope>NUCLEOTIDE SEQUENCE [LARGE SCALE GENOMIC DNA]</scope>
    <source>
        <strain evidence="4">finn</strain>
    </source>
</reference>
<keyword evidence="3" id="KW-0489">Methyltransferase</keyword>
<dbReference type="InterPro" id="IPR003409">
    <property type="entry name" value="MORN"/>
</dbReference>
<dbReference type="GO" id="GO:0032259">
    <property type="term" value="P:methylation"/>
    <property type="evidence" value="ECO:0007669"/>
    <property type="project" value="UniProtKB-KW"/>
</dbReference>
<dbReference type="OrthoDB" id="294378at2759"/>
<sequence length="202" mass="23149">MSDTESNEEEFKETIGTYEGERNDAKERHGKGKMLFKNNELYTGMYQNGKREGYGVYKFKNGAKYSGNYVNNLREGEGTFLYPDGSKYQGTFKEGKRSGFGRYIYTNGDYYEGEWNEDMKNGKGTYTFLATGSKKNGIWKNGVLTDEGQIIHADQRIIGKFVNNDYMNVPAKIQYRSTLYQIEINNPNLLGQNPLENATEED</sequence>
<proteinExistence type="predicted"/>
<dbReference type="FunFam" id="2.20.110.10:FF:000002">
    <property type="entry name" value="Phosphatidylinositol 4-phosphate 5-kinase 8"/>
    <property type="match status" value="1"/>
</dbReference>
<evidence type="ECO:0000313" key="3">
    <source>
        <dbReference type="EMBL" id="ORX41468.1"/>
    </source>
</evidence>
<dbReference type="PANTHER" id="PTHR43215">
    <property type="entry name" value="RADIAL SPOKE HEAD 1 HOMOLOG"/>
    <property type="match status" value="1"/>
</dbReference>
<evidence type="ECO:0000313" key="4">
    <source>
        <dbReference type="Proteomes" id="UP000193719"/>
    </source>
</evidence>
<reference evidence="3 4" key="1">
    <citation type="submission" date="2016-08" db="EMBL/GenBank/DDBJ databases">
        <title>Genomes of anaerobic fungi encode conserved fungal cellulosomes for biomass hydrolysis.</title>
        <authorList>
            <consortium name="DOE Joint Genome Institute"/>
            <person name="Haitjema C.H."/>
            <person name="Gilmore S.P."/>
            <person name="Henske J.K."/>
            <person name="Solomon K.V."/>
            <person name="De Groot R."/>
            <person name="Kuo A."/>
            <person name="Mondo S.J."/>
            <person name="Salamov A.A."/>
            <person name="Labutti K."/>
            <person name="Zhao Z."/>
            <person name="Chiniquy J."/>
            <person name="Barry K."/>
            <person name="Brewer H.M."/>
            <person name="Purvine S.O."/>
            <person name="Wright A.T."/>
            <person name="Boxma B."/>
            <person name="Van Alen T."/>
            <person name="Hackstein J.H."/>
            <person name="Baker S.E."/>
            <person name="Grigoriev I.V."/>
            <person name="O'Malley M.A."/>
        </authorList>
    </citation>
    <scope>NUCLEOTIDE SEQUENCE [LARGE SCALE GENOMIC DNA]</scope>
    <source>
        <strain evidence="4">finn</strain>
    </source>
</reference>
<dbReference type="AlphaFoldDB" id="A0A1Y1UV12"/>
<accession>A0A1Y1UV12</accession>
<keyword evidence="3" id="KW-0808">Transferase</keyword>
<comment type="caution">
    <text evidence="3">The sequence shown here is derived from an EMBL/GenBank/DDBJ whole genome shotgun (WGS) entry which is preliminary data.</text>
</comment>
<dbReference type="EMBL" id="MCFH01000088">
    <property type="protein sequence ID" value="ORX41468.1"/>
    <property type="molecule type" value="Genomic_DNA"/>
</dbReference>
<dbReference type="GO" id="GO:0008168">
    <property type="term" value="F:methyltransferase activity"/>
    <property type="evidence" value="ECO:0007669"/>
    <property type="project" value="UniProtKB-KW"/>
</dbReference>
<organism evidence="3 4">
    <name type="scientific">Piromyces finnis</name>
    <dbReference type="NCBI Taxonomy" id="1754191"/>
    <lineage>
        <taxon>Eukaryota</taxon>
        <taxon>Fungi</taxon>
        <taxon>Fungi incertae sedis</taxon>
        <taxon>Chytridiomycota</taxon>
        <taxon>Chytridiomycota incertae sedis</taxon>
        <taxon>Neocallimastigomycetes</taxon>
        <taxon>Neocallimastigales</taxon>
        <taxon>Neocallimastigaceae</taxon>
        <taxon>Piromyces</taxon>
    </lineage>
</organism>
<feature type="region of interest" description="Disordered" evidence="2">
    <location>
        <begin position="1"/>
        <end position="26"/>
    </location>
</feature>
<evidence type="ECO:0000256" key="1">
    <source>
        <dbReference type="ARBA" id="ARBA00022737"/>
    </source>
</evidence>
<gene>
    <name evidence="3" type="ORF">BCR36DRAFT_311463</name>
</gene>
<dbReference type="PANTHER" id="PTHR43215:SF14">
    <property type="entry name" value="RADIAL SPOKE HEAD 1 HOMOLOG"/>
    <property type="match status" value="1"/>
</dbReference>
<keyword evidence="4" id="KW-1185">Reference proteome</keyword>
<feature type="compositionally biased region" description="Acidic residues" evidence="2">
    <location>
        <begin position="1"/>
        <end position="11"/>
    </location>
</feature>
<dbReference type="SMART" id="SM00698">
    <property type="entry name" value="MORN"/>
    <property type="match status" value="5"/>
</dbReference>
<protein>
    <submittedName>
        <fullName evidence="3">Histone H3 K4-specific methyltransferase SET7/9 N-terminal domain-containing protein</fullName>
    </submittedName>
</protein>
<dbReference type="STRING" id="1754191.A0A1Y1UV12"/>
<name>A0A1Y1UV12_9FUNG</name>
<dbReference type="SUPFAM" id="SSF82185">
    <property type="entry name" value="Histone H3 K4-specific methyltransferase SET7/9 N-terminal domain"/>
    <property type="match status" value="1"/>
</dbReference>
<dbReference type="Proteomes" id="UP000193719">
    <property type="component" value="Unassembled WGS sequence"/>
</dbReference>
<dbReference type="Gene3D" id="2.20.110.10">
    <property type="entry name" value="Histone H3 K4-specific methyltransferase SET7/9 N-terminal domain"/>
    <property type="match status" value="2"/>
</dbReference>
<evidence type="ECO:0000256" key="2">
    <source>
        <dbReference type="SAM" id="MobiDB-lite"/>
    </source>
</evidence>